<dbReference type="InterPro" id="IPR000253">
    <property type="entry name" value="FHA_dom"/>
</dbReference>
<dbReference type="Proteomes" id="UP000326924">
    <property type="component" value="Unassembled WGS sequence"/>
</dbReference>
<dbReference type="InterPro" id="IPR008984">
    <property type="entry name" value="SMAD_FHA_dom_sf"/>
</dbReference>
<sequence length="385" mass="44001">MSRAHAEVRMILHPHRKIVIQDSKSMHGTFVNGLQLHPNETAELQEGTEVTFGAEVTRGEDVYPAKTFRCEVQWERMRSPSPVPTKARTGYGVTSQDLEYESGEDDYEMYDEDGHSQEENSSGCSSSPAPAHRSDSSHKAPEAAPTPFARNEEIPELHERTTKDTLDSDSKQGFELKSASMMDLIAQELRANNQDDKPRQRMSTIHSLVNKTQVDNLEKPIKVVDLIDVDERQRRRRNNSPLSLFISIFLGPMRNLTAMMRLRCFMSYRMASLTLVLEWPRRRWRRKQMFRRCTTRLPRTRPCLSPLPTPPPSLPRVFLLPSLHLHRSCFSYASSYRQTPKGRGAPAVQGPDSATGHNLPPHTLDSQHPGHHDRVQARVLFFESR</sequence>
<accession>A0A5J5EXV1</accession>
<reference evidence="3 4" key="1">
    <citation type="submission" date="2019-09" db="EMBL/GenBank/DDBJ databases">
        <title>Draft genome of the ectomycorrhizal ascomycete Sphaerosporella brunnea.</title>
        <authorList>
            <consortium name="DOE Joint Genome Institute"/>
            <person name="Benucci G.M."/>
            <person name="Marozzi G."/>
            <person name="Antonielli L."/>
            <person name="Sanchez S."/>
            <person name="Marco P."/>
            <person name="Wang X."/>
            <person name="Falini L.B."/>
            <person name="Barry K."/>
            <person name="Haridas S."/>
            <person name="Lipzen A."/>
            <person name="Labutti K."/>
            <person name="Grigoriev I.V."/>
            <person name="Murat C."/>
            <person name="Martin F."/>
            <person name="Albertini E."/>
            <person name="Donnini D."/>
            <person name="Bonito G."/>
        </authorList>
    </citation>
    <scope>NUCLEOTIDE SEQUENCE [LARGE SCALE GENOMIC DNA]</scope>
    <source>
        <strain evidence="3 4">Sb_GMNB300</strain>
    </source>
</reference>
<dbReference type="InParanoid" id="A0A5J5EXV1"/>
<feature type="domain" description="FHA" evidence="2">
    <location>
        <begin position="1"/>
        <end position="36"/>
    </location>
</feature>
<dbReference type="EMBL" id="VXIS01000086">
    <property type="protein sequence ID" value="KAA8906725.1"/>
    <property type="molecule type" value="Genomic_DNA"/>
</dbReference>
<proteinExistence type="predicted"/>
<dbReference type="Gene3D" id="2.60.200.20">
    <property type="match status" value="1"/>
</dbReference>
<evidence type="ECO:0000313" key="3">
    <source>
        <dbReference type="EMBL" id="KAA8906725.1"/>
    </source>
</evidence>
<evidence type="ECO:0000313" key="4">
    <source>
        <dbReference type="Proteomes" id="UP000326924"/>
    </source>
</evidence>
<dbReference type="PROSITE" id="PS50006">
    <property type="entry name" value="FHA_DOMAIN"/>
    <property type="match status" value="1"/>
</dbReference>
<keyword evidence="4" id="KW-1185">Reference proteome</keyword>
<dbReference type="Pfam" id="PF00498">
    <property type="entry name" value="FHA"/>
    <property type="match status" value="1"/>
</dbReference>
<dbReference type="AlphaFoldDB" id="A0A5J5EXV1"/>
<evidence type="ECO:0000259" key="2">
    <source>
        <dbReference type="PROSITE" id="PS50006"/>
    </source>
</evidence>
<feature type="compositionally biased region" description="Acidic residues" evidence="1">
    <location>
        <begin position="98"/>
        <end position="111"/>
    </location>
</feature>
<feature type="region of interest" description="Disordered" evidence="1">
    <location>
        <begin position="337"/>
        <end position="371"/>
    </location>
</feature>
<feature type="compositionally biased region" description="Basic and acidic residues" evidence="1">
    <location>
        <begin position="150"/>
        <end position="170"/>
    </location>
</feature>
<organism evidence="3 4">
    <name type="scientific">Sphaerosporella brunnea</name>
    <dbReference type="NCBI Taxonomy" id="1250544"/>
    <lineage>
        <taxon>Eukaryota</taxon>
        <taxon>Fungi</taxon>
        <taxon>Dikarya</taxon>
        <taxon>Ascomycota</taxon>
        <taxon>Pezizomycotina</taxon>
        <taxon>Pezizomycetes</taxon>
        <taxon>Pezizales</taxon>
        <taxon>Pyronemataceae</taxon>
        <taxon>Sphaerosporella</taxon>
    </lineage>
</organism>
<feature type="region of interest" description="Disordered" evidence="1">
    <location>
        <begin position="76"/>
        <end position="170"/>
    </location>
</feature>
<protein>
    <recommendedName>
        <fullName evidence="2">FHA domain-containing protein</fullName>
    </recommendedName>
</protein>
<feature type="compositionally biased region" description="Basic and acidic residues" evidence="1">
    <location>
        <begin position="132"/>
        <end position="141"/>
    </location>
</feature>
<dbReference type="OrthoDB" id="5417786at2759"/>
<dbReference type="SUPFAM" id="SSF49879">
    <property type="entry name" value="SMAD/FHA domain"/>
    <property type="match status" value="1"/>
</dbReference>
<name>A0A5J5EXV1_9PEZI</name>
<evidence type="ECO:0000256" key="1">
    <source>
        <dbReference type="SAM" id="MobiDB-lite"/>
    </source>
</evidence>
<gene>
    <name evidence="3" type="ORF">FN846DRAFT_710820</name>
</gene>
<comment type="caution">
    <text evidence="3">The sequence shown here is derived from an EMBL/GenBank/DDBJ whole genome shotgun (WGS) entry which is preliminary data.</text>
</comment>